<dbReference type="PANTHER" id="PTHR45947:SF3">
    <property type="entry name" value="SULFOQUINOVOSYL TRANSFERASE SQD2"/>
    <property type="match status" value="1"/>
</dbReference>
<dbReference type="InterPro" id="IPR050194">
    <property type="entry name" value="Glycosyltransferase_grp1"/>
</dbReference>
<name>A0ABW4TPX2_9ACTN</name>
<accession>A0ABW4TPX2</accession>
<dbReference type="Gene3D" id="3.40.50.2000">
    <property type="entry name" value="Glycogen Phosphorylase B"/>
    <property type="match status" value="2"/>
</dbReference>
<evidence type="ECO:0000256" key="2">
    <source>
        <dbReference type="ARBA" id="ARBA00022679"/>
    </source>
</evidence>
<keyword evidence="1 4" id="KW-0328">Glycosyltransferase</keyword>
<dbReference type="Pfam" id="PF13692">
    <property type="entry name" value="Glyco_trans_1_4"/>
    <property type="match status" value="1"/>
</dbReference>
<evidence type="ECO:0000259" key="3">
    <source>
        <dbReference type="Pfam" id="PF13579"/>
    </source>
</evidence>
<sequence length="378" mass="40381">MRVAQLANFVGPTSGGMKTAVDRIGRGYVEAGAARMLVVPGPRDLRTTTPAGDVVQVRAPEVGGGYRLIVEPWRVAELLEDFAPTSIEVSDKSTLIPVARWARRRGVPTVLFSHERLDAMLSLRTGLRLETGRASGLGAAPVEVFNRVLVRSFDRVVVTSAYALHELAELARRAGTLVHRIPLGVDLHTFRPHDVVRPGEGEPLRLVHVGRLSREKSPHLAVATAVRLHRDGVPVRLDVYGTGPHAHELRDLARGAPVTFHGHVASRGELARRIAAADVALSVCPGETFGLAVLEALACGTPVVTAGHGGARELVDATCGAWGGPDPAWLAAAVLDLASRPRGPVRAAARRRAEGFCWSRTVEEMVDLHRELAGAPVA</sequence>
<evidence type="ECO:0000313" key="4">
    <source>
        <dbReference type="EMBL" id="MFD1948463.1"/>
    </source>
</evidence>
<comment type="caution">
    <text evidence="4">The sequence shown here is derived from an EMBL/GenBank/DDBJ whole genome shotgun (WGS) entry which is preliminary data.</text>
</comment>
<dbReference type="RefSeq" id="WP_343920541.1">
    <property type="nucleotide sequence ID" value="NZ_BAAAJT010000002.1"/>
</dbReference>
<evidence type="ECO:0000313" key="5">
    <source>
        <dbReference type="Proteomes" id="UP001597351"/>
    </source>
</evidence>
<dbReference type="InterPro" id="IPR028098">
    <property type="entry name" value="Glyco_trans_4-like_N"/>
</dbReference>
<keyword evidence="2 4" id="KW-0808">Transferase</keyword>
<proteinExistence type="predicted"/>
<keyword evidence="5" id="KW-1185">Reference proteome</keyword>
<dbReference type="PANTHER" id="PTHR45947">
    <property type="entry name" value="SULFOQUINOVOSYL TRANSFERASE SQD2"/>
    <property type="match status" value="1"/>
</dbReference>
<dbReference type="GO" id="GO:0016757">
    <property type="term" value="F:glycosyltransferase activity"/>
    <property type="evidence" value="ECO:0007669"/>
    <property type="project" value="UniProtKB-KW"/>
</dbReference>
<dbReference type="Pfam" id="PF13579">
    <property type="entry name" value="Glyco_trans_4_4"/>
    <property type="match status" value="1"/>
</dbReference>
<organism evidence="4 5">
    <name type="scientific">Nocardioides aestuarii</name>
    <dbReference type="NCBI Taxonomy" id="252231"/>
    <lineage>
        <taxon>Bacteria</taxon>
        <taxon>Bacillati</taxon>
        <taxon>Actinomycetota</taxon>
        <taxon>Actinomycetes</taxon>
        <taxon>Propionibacteriales</taxon>
        <taxon>Nocardioidaceae</taxon>
        <taxon>Nocardioides</taxon>
    </lineage>
</organism>
<gene>
    <name evidence="4" type="ORF">ACFSDE_16790</name>
</gene>
<dbReference type="EC" id="2.4.-.-" evidence="4"/>
<evidence type="ECO:0000256" key="1">
    <source>
        <dbReference type="ARBA" id="ARBA00022676"/>
    </source>
</evidence>
<reference evidence="5" key="1">
    <citation type="journal article" date="2019" name="Int. J. Syst. Evol. Microbiol.">
        <title>The Global Catalogue of Microorganisms (GCM) 10K type strain sequencing project: providing services to taxonomists for standard genome sequencing and annotation.</title>
        <authorList>
            <consortium name="The Broad Institute Genomics Platform"/>
            <consortium name="The Broad Institute Genome Sequencing Center for Infectious Disease"/>
            <person name="Wu L."/>
            <person name="Ma J."/>
        </authorList>
    </citation>
    <scope>NUCLEOTIDE SEQUENCE [LARGE SCALE GENOMIC DNA]</scope>
    <source>
        <strain evidence="5">CGMCC 1.12477</strain>
    </source>
</reference>
<feature type="domain" description="Glycosyltransferase subfamily 4-like N-terminal" evidence="3">
    <location>
        <begin position="15"/>
        <end position="183"/>
    </location>
</feature>
<protein>
    <submittedName>
        <fullName evidence="4">Glycosyltransferase</fullName>
        <ecNumber evidence="4">2.4.-.-</ecNumber>
    </submittedName>
</protein>
<dbReference type="Proteomes" id="UP001597351">
    <property type="component" value="Unassembled WGS sequence"/>
</dbReference>
<dbReference type="SUPFAM" id="SSF53756">
    <property type="entry name" value="UDP-Glycosyltransferase/glycogen phosphorylase"/>
    <property type="match status" value="1"/>
</dbReference>
<dbReference type="EMBL" id="JBHUGD010000003">
    <property type="protein sequence ID" value="MFD1948463.1"/>
    <property type="molecule type" value="Genomic_DNA"/>
</dbReference>